<feature type="non-terminal residue" evidence="2">
    <location>
        <position position="1"/>
    </location>
</feature>
<keyword evidence="1" id="KW-0472">Membrane</keyword>
<reference evidence="2 3" key="1">
    <citation type="journal article" date="2018" name="Proc. R. Soc. B">
        <title>A non-coding region near Follistatin controls head colour polymorphism in the Gouldian finch.</title>
        <authorList>
            <person name="Toomey M.B."/>
            <person name="Marques C.I."/>
            <person name="Andrade P."/>
            <person name="Araujo P.M."/>
            <person name="Sabatino S."/>
            <person name="Gazda M.A."/>
            <person name="Afonso S."/>
            <person name="Lopes R.J."/>
            <person name="Corbo J.C."/>
            <person name="Carneiro M."/>
        </authorList>
    </citation>
    <scope>NUCLEOTIDE SEQUENCE [LARGE SCALE GENOMIC DNA]</scope>
    <source>
        <strain evidence="2">Red01</strain>
        <tissue evidence="2">Muscle</tissue>
    </source>
</reference>
<sequence>QDVDNPVAKIWSVWHPIFVNASLVMLDITVRLLYADLIAKTMGGALSPTSVSVYLDTVALPVRKHIVNHRVKMEAHVWPEISAPAHMVLWDQDVIQWFATGTVKMVANVSLRTPASVNLAGMDLPAAQQCVIQCVSMVVPVLSQMFACVHMDSLVPTVRMDGEEKDVTLQSVNRNVRMVGSVLDRVPVIVLQSGKDSSVKHVILESSVGGKFRYKDIMVEEVWQFNCNAAW</sequence>
<evidence type="ECO:0000256" key="1">
    <source>
        <dbReference type="SAM" id="Phobius"/>
    </source>
</evidence>
<dbReference type="Proteomes" id="UP000276834">
    <property type="component" value="Unassembled WGS sequence"/>
</dbReference>
<keyword evidence="3" id="KW-1185">Reference proteome</keyword>
<feature type="transmembrane region" description="Helical" evidence="1">
    <location>
        <begin position="13"/>
        <end position="34"/>
    </location>
</feature>
<protein>
    <submittedName>
        <fullName evidence="2">Uncharacterized protein</fullName>
    </submittedName>
</protein>
<dbReference type="AlphaFoldDB" id="A0A3L8SZ58"/>
<keyword evidence="1" id="KW-1133">Transmembrane helix</keyword>
<comment type="caution">
    <text evidence="2">The sequence shown here is derived from an EMBL/GenBank/DDBJ whole genome shotgun (WGS) entry which is preliminary data.</text>
</comment>
<feature type="non-terminal residue" evidence="2">
    <location>
        <position position="231"/>
    </location>
</feature>
<proteinExistence type="predicted"/>
<evidence type="ECO:0000313" key="3">
    <source>
        <dbReference type="Proteomes" id="UP000276834"/>
    </source>
</evidence>
<evidence type="ECO:0000313" key="2">
    <source>
        <dbReference type="EMBL" id="RLW11317.1"/>
    </source>
</evidence>
<accession>A0A3L8SZ58</accession>
<dbReference type="EMBL" id="QUSF01000003">
    <property type="protein sequence ID" value="RLW11317.1"/>
    <property type="molecule type" value="Genomic_DNA"/>
</dbReference>
<organism evidence="2 3">
    <name type="scientific">Chloebia gouldiae</name>
    <name type="common">Gouldian finch</name>
    <name type="synonym">Erythrura gouldiae</name>
    <dbReference type="NCBI Taxonomy" id="44316"/>
    <lineage>
        <taxon>Eukaryota</taxon>
        <taxon>Metazoa</taxon>
        <taxon>Chordata</taxon>
        <taxon>Craniata</taxon>
        <taxon>Vertebrata</taxon>
        <taxon>Euteleostomi</taxon>
        <taxon>Archelosauria</taxon>
        <taxon>Archosauria</taxon>
        <taxon>Dinosauria</taxon>
        <taxon>Saurischia</taxon>
        <taxon>Theropoda</taxon>
        <taxon>Coelurosauria</taxon>
        <taxon>Aves</taxon>
        <taxon>Neognathae</taxon>
        <taxon>Neoaves</taxon>
        <taxon>Telluraves</taxon>
        <taxon>Australaves</taxon>
        <taxon>Passeriformes</taxon>
        <taxon>Passeroidea</taxon>
        <taxon>Passeridae</taxon>
        <taxon>Chloebia</taxon>
    </lineage>
</organism>
<gene>
    <name evidence="2" type="ORF">DV515_00001559</name>
</gene>
<name>A0A3L8SZ58_CHLGU</name>
<dbReference type="OrthoDB" id="10374015at2759"/>
<keyword evidence="1" id="KW-0812">Transmembrane</keyword>